<dbReference type="GO" id="GO:0006355">
    <property type="term" value="P:regulation of DNA-templated transcription"/>
    <property type="evidence" value="ECO:0007669"/>
    <property type="project" value="InterPro"/>
</dbReference>
<dbReference type="AlphaFoldDB" id="A0A974PPG5"/>
<protein>
    <submittedName>
        <fullName evidence="1">Transcriptional regulator</fullName>
    </submittedName>
</protein>
<dbReference type="SUPFAM" id="SSF47413">
    <property type="entry name" value="lambda repressor-like DNA-binding domains"/>
    <property type="match status" value="1"/>
</dbReference>
<keyword evidence="2" id="KW-1185">Reference proteome</keyword>
<name>A0A974PPG5_9HYPH</name>
<dbReference type="Proteomes" id="UP000596427">
    <property type="component" value="Chromosome"/>
</dbReference>
<proteinExistence type="predicted"/>
<evidence type="ECO:0000313" key="2">
    <source>
        <dbReference type="Proteomes" id="UP000596427"/>
    </source>
</evidence>
<organism evidence="1 2">
    <name type="scientific">Xanthobacter dioxanivorans</name>
    <dbReference type="NCBI Taxonomy" id="2528964"/>
    <lineage>
        <taxon>Bacteria</taxon>
        <taxon>Pseudomonadati</taxon>
        <taxon>Pseudomonadota</taxon>
        <taxon>Alphaproteobacteria</taxon>
        <taxon>Hyphomicrobiales</taxon>
        <taxon>Xanthobacteraceae</taxon>
        <taxon>Xanthobacter</taxon>
    </lineage>
</organism>
<dbReference type="PANTHER" id="PTHR40455">
    <property type="entry name" value="ANTITOXIN HIGA"/>
    <property type="match status" value="1"/>
</dbReference>
<dbReference type="RefSeq" id="WP_203194277.1">
    <property type="nucleotide sequence ID" value="NZ_CP063362.1"/>
</dbReference>
<gene>
    <name evidence="1" type="ORF">EZH22_02810</name>
</gene>
<accession>A0A974PPG5</accession>
<dbReference type="Gene3D" id="1.10.260.40">
    <property type="entry name" value="lambda repressor-like DNA-binding domains"/>
    <property type="match status" value="1"/>
</dbReference>
<reference evidence="1 2" key="1">
    <citation type="submission" date="2020-10" db="EMBL/GenBank/DDBJ databases">
        <title>Degradation of 1,4-Dioxane by Xanthobacter sp. YN2, via a Novel Group-2 Soluble Di-Iron Monooxygenase.</title>
        <authorList>
            <person name="Ma F."/>
            <person name="Wang Y."/>
            <person name="Yang J."/>
            <person name="Guo H."/>
            <person name="Su D."/>
            <person name="Yu L."/>
        </authorList>
    </citation>
    <scope>NUCLEOTIDE SEQUENCE [LARGE SCALE GENOMIC DNA]</scope>
    <source>
        <strain evidence="1 2">YN2</strain>
    </source>
</reference>
<dbReference type="InterPro" id="IPR039060">
    <property type="entry name" value="Antitox_HigA"/>
</dbReference>
<sequence length="122" mass="13798">MEINPIHTEADHAAALAEIERLLDAAPGTPEADKLDILATLVERYEEQRWPVPEGDPVEIIRFMMEQRGEGQAGLARLFGSASRASEIINRKRALTMEMVRQLHREWGIPAELLIRPYELAV</sequence>
<dbReference type="GO" id="GO:0001046">
    <property type="term" value="F:core promoter sequence-specific DNA binding"/>
    <property type="evidence" value="ECO:0007669"/>
    <property type="project" value="TreeGrafter"/>
</dbReference>
<dbReference type="PANTHER" id="PTHR40455:SF1">
    <property type="entry name" value="ANTITOXIN HIGA"/>
    <property type="match status" value="1"/>
</dbReference>
<dbReference type="KEGG" id="xdi:EZH22_02810"/>
<dbReference type="InterPro" id="IPR010982">
    <property type="entry name" value="Lambda_DNA-bd_dom_sf"/>
</dbReference>
<dbReference type="EMBL" id="CP063362">
    <property type="protein sequence ID" value="QRG07362.1"/>
    <property type="molecule type" value="Genomic_DNA"/>
</dbReference>
<evidence type="ECO:0000313" key="1">
    <source>
        <dbReference type="EMBL" id="QRG07362.1"/>
    </source>
</evidence>